<dbReference type="Pfam" id="PF17921">
    <property type="entry name" value="Integrase_H2C2"/>
    <property type="match status" value="1"/>
</dbReference>
<dbReference type="Gene3D" id="3.10.10.10">
    <property type="entry name" value="HIV Type 1 Reverse Transcriptase, subunit A, domain 1"/>
    <property type="match status" value="1"/>
</dbReference>
<evidence type="ECO:0000313" key="3">
    <source>
        <dbReference type="EMBL" id="PFX15350.1"/>
    </source>
</evidence>
<evidence type="ECO:0000259" key="1">
    <source>
        <dbReference type="PROSITE" id="PS50878"/>
    </source>
</evidence>
<feature type="domain" description="Integrase catalytic" evidence="2">
    <location>
        <begin position="445"/>
        <end position="563"/>
    </location>
</feature>
<organism evidence="3 4">
    <name type="scientific">Stylophora pistillata</name>
    <name type="common">Smooth cauliflower coral</name>
    <dbReference type="NCBI Taxonomy" id="50429"/>
    <lineage>
        <taxon>Eukaryota</taxon>
        <taxon>Metazoa</taxon>
        <taxon>Cnidaria</taxon>
        <taxon>Anthozoa</taxon>
        <taxon>Hexacorallia</taxon>
        <taxon>Scleractinia</taxon>
        <taxon>Astrocoeniina</taxon>
        <taxon>Pocilloporidae</taxon>
        <taxon>Stylophora</taxon>
    </lineage>
</organism>
<dbReference type="InterPro" id="IPR000477">
    <property type="entry name" value="RT_dom"/>
</dbReference>
<dbReference type="InterPro" id="IPR036397">
    <property type="entry name" value="RNaseH_sf"/>
</dbReference>
<dbReference type="InterPro" id="IPR012337">
    <property type="entry name" value="RNaseH-like_sf"/>
</dbReference>
<dbReference type="PANTHER" id="PTHR37984">
    <property type="entry name" value="PROTEIN CBG26694"/>
    <property type="match status" value="1"/>
</dbReference>
<dbReference type="Gene3D" id="3.30.420.10">
    <property type="entry name" value="Ribonuclease H-like superfamily/Ribonuclease H"/>
    <property type="match status" value="1"/>
</dbReference>
<gene>
    <name evidence="3" type="primary">K02A2.6</name>
    <name evidence="3" type="ORF">AWC38_SpisGene20430</name>
</gene>
<dbReference type="SUPFAM" id="SSF56672">
    <property type="entry name" value="DNA/RNA polymerases"/>
    <property type="match status" value="1"/>
</dbReference>
<dbReference type="Pfam" id="PF00078">
    <property type="entry name" value="RVT_1"/>
    <property type="match status" value="1"/>
</dbReference>
<dbReference type="Proteomes" id="UP000225706">
    <property type="component" value="Unassembled WGS sequence"/>
</dbReference>
<dbReference type="Gene3D" id="1.10.340.70">
    <property type="match status" value="1"/>
</dbReference>
<accession>A0A2B4RFU9</accession>
<dbReference type="InterPro" id="IPR001584">
    <property type="entry name" value="Integrase_cat-core"/>
</dbReference>
<comment type="caution">
    <text evidence="3">The sequence shown here is derived from an EMBL/GenBank/DDBJ whole genome shotgun (WGS) entry which is preliminary data.</text>
</comment>
<dbReference type="PROSITE" id="PS50878">
    <property type="entry name" value="RT_POL"/>
    <property type="match status" value="1"/>
</dbReference>
<dbReference type="PROSITE" id="PS50994">
    <property type="entry name" value="INTEGRASE"/>
    <property type="match status" value="1"/>
</dbReference>
<keyword evidence="4" id="KW-1185">Reference proteome</keyword>
<evidence type="ECO:0000313" key="4">
    <source>
        <dbReference type="Proteomes" id="UP000225706"/>
    </source>
</evidence>
<dbReference type="EMBL" id="LSMT01000658">
    <property type="protein sequence ID" value="PFX15350.1"/>
    <property type="molecule type" value="Genomic_DNA"/>
</dbReference>
<dbReference type="PANTHER" id="PTHR37984:SF8">
    <property type="entry name" value="CCHC-TYPE DOMAIN-CONTAINING PROTEIN"/>
    <property type="match status" value="1"/>
</dbReference>
<reference evidence="4" key="1">
    <citation type="journal article" date="2017" name="bioRxiv">
        <title>Comparative analysis of the genomes of Stylophora pistillata and Acropora digitifera provides evidence for extensive differences between species of corals.</title>
        <authorList>
            <person name="Voolstra C.R."/>
            <person name="Li Y."/>
            <person name="Liew Y.J."/>
            <person name="Baumgarten S."/>
            <person name="Zoccola D."/>
            <person name="Flot J.-F."/>
            <person name="Tambutte S."/>
            <person name="Allemand D."/>
            <person name="Aranda M."/>
        </authorList>
    </citation>
    <scope>NUCLEOTIDE SEQUENCE [LARGE SCALE GENOMIC DNA]</scope>
</reference>
<name>A0A2B4RFU9_STYPI</name>
<dbReference type="InterPro" id="IPR041588">
    <property type="entry name" value="Integrase_H2C2"/>
</dbReference>
<dbReference type="GO" id="GO:0015074">
    <property type="term" value="P:DNA integration"/>
    <property type="evidence" value="ECO:0007669"/>
    <property type="project" value="InterPro"/>
</dbReference>
<dbReference type="GO" id="GO:0003676">
    <property type="term" value="F:nucleic acid binding"/>
    <property type="evidence" value="ECO:0007669"/>
    <property type="project" value="InterPro"/>
</dbReference>
<sequence length="563" mass="64590">MGTRQPHLHMEMAQFHLPPKLDLTDGNLADAFRKWKRQLEVYIEASGTTNKPKQRQTTIILHCAGPQVLEVYDHFQFDEDDKHDPAKVLEKLEEYCNPRQNKALQSFRFWNIPFHEPFHVFLTELHSLAASCNCEEKDRIIRDKIVFSVSVPIPPRTLPCWKLPIALQEDVKQELDQLVDIGVLIPVEEPSVWVSQMAVVKKPDGSLRICIDPQPLNEALQREYYRLPTLDDVLPNLNNAKVFSKQNVKQAYWHVQLDKESSLLTTMITPFGRYRWARLPFGLKVSSELFQRRLNEAPCGLNGVICVADDLLVIGSGNTREEADAYHEQNLRELQKRCTERNIRLNDEKSVIKQTRIKFMGHLITNKGVQADKSILDALLNMPAPTDVQGERIVIPKSLRDITKKTLHAAHLGYDSMMRQARDTVFWPAMSTKIRQLAENCEACQIHTPRNQTETLKQHEEGETAWSKIGVDLFEIMERNYLVSVGYYWNFIEVDYLPATTTKQVITNLKGHFARYGIPIQMVNDSGSQCLSREFKNFTGNWGIGHVTSSSHHDKSNGKALTV</sequence>
<dbReference type="STRING" id="50429.A0A2B4RFU9"/>
<dbReference type="OrthoDB" id="5985318at2759"/>
<dbReference type="SUPFAM" id="SSF53098">
    <property type="entry name" value="Ribonuclease H-like"/>
    <property type="match status" value="1"/>
</dbReference>
<dbReference type="InterPro" id="IPR050951">
    <property type="entry name" value="Retrovirus_Pol_polyprotein"/>
</dbReference>
<evidence type="ECO:0000259" key="2">
    <source>
        <dbReference type="PROSITE" id="PS50994"/>
    </source>
</evidence>
<dbReference type="InterPro" id="IPR043128">
    <property type="entry name" value="Rev_trsase/Diguanyl_cyclase"/>
</dbReference>
<protein>
    <submittedName>
        <fullName evidence="3">Uncharacterized protein K02A2.6</fullName>
    </submittedName>
</protein>
<feature type="domain" description="Reverse transcriptase" evidence="1">
    <location>
        <begin position="181"/>
        <end position="364"/>
    </location>
</feature>
<dbReference type="AlphaFoldDB" id="A0A2B4RFU9"/>
<dbReference type="Gene3D" id="3.30.70.270">
    <property type="match status" value="1"/>
</dbReference>
<dbReference type="CDD" id="cd01647">
    <property type="entry name" value="RT_LTR"/>
    <property type="match status" value="1"/>
</dbReference>
<proteinExistence type="predicted"/>
<dbReference type="InterPro" id="IPR043502">
    <property type="entry name" value="DNA/RNA_pol_sf"/>
</dbReference>